<feature type="non-terminal residue" evidence="1">
    <location>
        <position position="45"/>
    </location>
</feature>
<protein>
    <submittedName>
        <fullName evidence="1">3264_t:CDS:1</fullName>
    </submittedName>
</protein>
<comment type="caution">
    <text evidence="1">The sequence shown here is derived from an EMBL/GenBank/DDBJ whole genome shotgun (WGS) entry which is preliminary data.</text>
</comment>
<keyword evidence="2" id="KW-1185">Reference proteome</keyword>
<reference evidence="1" key="1">
    <citation type="submission" date="2021-06" db="EMBL/GenBank/DDBJ databases">
        <authorList>
            <person name="Kallberg Y."/>
            <person name="Tangrot J."/>
            <person name="Rosling A."/>
        </authorList>
    </citation>
    <scope>NUCLEOTIDE SEQUENCE</scope>
    <source>
        <strain evidence="1">MA461A</strain>
    </source>
</reference>
<proteinExistence type="predicted"/>
<name>A0ACA9R9R5_9GLOM</name>
<accession>A0ACA9R9R5</accession>
<dbReference type="Proteomes" id="UP000789920">
    <property type="component" value="Unassembled WGS sequence"/>
</dbReference>
<sequence>MEDFISSKTHELQHLEENNDDNNRVESEPIIEPQPVVTNPFVTKC</sequence>
<evidence type="ECO:0000313" key="1">
    <source>
        <dbReference type="EMBL" id="CAG8783088.1"/>
    </source>
</evidence>
<dbReference type="EMBL" id="CAJVQC010046481">
    <property type="protein sequence ID" value="CAG8783088.1"/>
    <property type="molecule type" value="Genomic_DNA"/>
</dbReference>
<organism evidence="1 2">
    <name type="scientific">Racocetra persica</name>
    <dbReference type="NCBI Taxonomy" id="160502"/>
    <lineage>
        <taxon>Eukaryota</taxon>
        <taxon>Fungi</taxon>
        <taxon>Fungi incertae sedis</taxon>
        <taxon>Mucoromycota</taxon>
        <taxon>Glomeromycotina</taxon>
        <taxon>Glomeromycetes</taxon>
        <taxon>Diversisporales</taxon>
        <taxon>Gigasporaceae</taxon>
        <taxon>Racocetra</taxon>
    </lineage>
</organism>
<gene>
    <name evidence="1" type="ORF">RPERSI_LOCUS17895</name>
</gene>
<evidence type="ECO:0000313" key="2">
    <source>
        <dbReference type="Proteomes" id="UP000789920"/>
    </source>
</evidence>